<keyword evidence="6 7" id="KW-0472">Membrane</keyword>
<dbReference type="Pfam" id="PF07681">
    <property type="entry name" value="DoxX"/>
    <property type="match status" value="1"/>
</dbReference>
<feature type="transmembrane region" description="Helical" evidence="7">
    <location>
        <begin position="83"/>
        <end position="103"/>
    </location>
</feature>
<keyword evidence="3" id="KW-1003">Cell membrane</keyword>
<evidence type="ECO:0000256" key="6">
    <source>
        <dbReference type="ARBA" id="ARBA00023136"/>
    </source>
</evidence>
<dbReference type="Proteomes" id="UP000251889">
    <property type="component" value="Unassembled WGS sequence"/>
</dbReference>
<evidence type="ECO:0000256" key="7">
    <source>
        <dbReference type="SAM" id="Phobius"/>
    </source>
</evidence>
<proteinExistence type="inferred from homology"/>
<evidence type="ECO:0000313" key="9">
    <source>
        <dbReference type="Proteomes" id="UP000251889"/>
    </source>
</evidence>
<evidence type="ECO:0000256" key="5">
    <source>
        <dbReference type="ARBA" id="ARBA00022989"/>
    </source>
</evidence>
<feature type="transmembrane region" description="Helical" evidence="7">
    <location>
        <begin position="49"/>
        <end position="76"/>
    </location>
</feature>
<comment type="subcellular location">
    <subcellularLocation>
        <location evidence="1">Cell membrane</location>
        <topology evidence="1">Multi-pass membrane protein</topology>
    </subcellularLocation>
</comment>
<evidence type="ECO:0000313" key="8">
    <source>
        <dbReference type="EMBL" id="RAW03448.1"/>
    </source>
</evidence>
<protein>
    <submittedName>
        <fullName evidence="8">DoxX family protein</fullName>
    </submittedName>
</protein>
<dbReference type="InterPro" id="IPR032808">
    <property type="entry name" value="DoxX"/>
</dbReference>
<comment type="caution">
    <text evidence="8">The sequence shown here is derived from an EMBL/GenBank/DDBJ whole genome shotgun (WGS) entry which is preliminary data.</text>
</comment>
<evidence type="ECO:0000256" key="1">
    <source>
        <dbReference type="ARBA" id="ARBA00004651"/>
    </source>
</evidence>
<feature type="transmembrane region" description="Helical" evidence="7">
    <location>
        <begin position="109"/>
        <end position="131"/>
    </location>
</feature>
<dbReference type="GO" id="GO:0005886">
    <property type="term" value="C:plasma membrane"/>
    <property type="evidence" value="ECO:0007669"/>
    <property type="project" value="UniProtKB-SubCell"/>
</dbReference>
<reference evidence="8 9" key="1">
    <citation type="submission" date="2018-06" db="EMBL/GenBank/DDBJ databases">
        <title>Chryseolinea flavus sp. nov., a member of the phylum Bacteroidetes isolated from soil.</title>
        <authorList>
            <person name="Li Y."/>
            <person name="Wang J."/>
        </authorList>
    </citation>
    <scope>NUCLEOTIDE SEQUENCE [LARGE SCALE GENOMIC DNA]</scope>
    <source>
        <strain evidence="8 9">SDU1-6</strain>
    </source>
</reference>
<comment type="similarity">
    <text evidence="2">Belongs to the DoxX family.</text>
</comment>
<keyword evidence="9" id="KW-1185">Reference proteome</keyword>
<dbReference type="InterPro" id="IPR051907">
    <property type="entry name" value="DoxX-like_oxidoreductase"/>
</dbReference>
<accession>A0A364YCP7</accession>
<dbReference type="AlphaFoldDB" id="A0A364YCP7"/>
<keyword evidence="4 7" id="KW-0812">Transmembrane</keyword>
<evidence type="ECO:0000256" key="3">
    <source>
        <dbReference type="ARBA" id="ARBA00022475"/>
    </source>
</evidence>
<dbReference type="EMBL" id="QMFY01000001">
    <property type="protein sequence ID" value="RAW03448.1"/>
    <property type="molecule type" value="Genomic_DNA"/>
</dbReference>
<organism evidence="8 9">
    <name type="scientific">Pseudochryseolinea flava</name>
    <dbReference type="NCBI Taxonomy" id="2059302"/>
    <lineage>
        <taxon>Bacteria</taxon>
        <taxon>Pseudomonadati</taxon>
        <taxon>Bacteroidota</taxon>
        <taxon>Cytophagia</taxon>
        <taxon>Cytophagales</taxon>
        <taxon>Fulvivirgaceae</taxon>
        <taxon>Pseudochryseolinea</taxon>
    </lineage>
</organism>
<evidence type="ECO:0000256" key="2">
    <source>
        <dbReference type="ARBA" id="ARBA00006679"/>
    </source>
</evidence>
<evidence type="ECO:0000256" key="4">
    <source>
        <dbReference type="ARBA" id="ARBA00022692"/>
    </source>
</evidence>
<gene>
    <name evidence="8" type="ORF">DQQ10_05005</name>
</gene>
<dbReference type="OrthoDB" id="346004at2"/>
<dbReference type="RefSeq" id="WP_112745662.1">
    <property type="nucleotide sequence ID" value="NZ_QMFY01000001.1"/>
</dbReference>
<sequence length="141" mass="16054">MRKNIDTIFYEYSGWGNLLLRLLIGWRLIDGTQDNVFSWARMLEFRDFLAAHDVAAPLLAAVVSVYAQFILGIMYLLGAYIRWAAVVMIINFIAALLIAHIGTSFQESFQALTMLFGSIFFLLSGAGRISVDEWRLRQNKI</sequence>
<keyword evidence="5 7" id="KW-1133">Transmembrane helix</keyword>
<name>A0A364YCP7_9BACT</name>
<dbReference type="PANTHER" id="PTHR33452:SF1">
    <property type="entry name" value="INNER MEMBRANE PROTEIN YPHA-RELATED"/>
    <property type="match status" value="1"/>
</dbReference>
<feature type="transmembrane region" description="Helical" evidence="7">
    <location>
        <begin position="12"/>
        <end position="29"/>
    </location>
</feature>
<dbReference type="PANTHER" id="PTHR33452">
    <property type="entry name" value="OXIDOREDUCTASE CATD-RELATED"/>
    <property type="match status" value="1"/>
</dbReference>